<evidence type="ECO:0008006" key="4">
    <source>
        <dbReference type="Google" id="ProtNLM"/>
    </source>
</evidence>
<organism evidence="2 3">
    <name type="scientific">Streptomyces virginiae</name>
    <name type="common">Streptomyces cinnamonensis</name>
    <dbReference type="NCBI Taxonomy" id="1961"/>
    <lineage>
        <taxon>Bacteria</taxon>
        <taxon>Bacillati</taxon>
        <taxon>Actinomycetota</taxon>
        <taxon>Actinomycetes</taxon>
        <taxon>Kitasatosporales</taxon>
        <taxon>Streptomycetaceae</taxon>
        <taxon>Streptomyces</taxon>
    </lineage>
</organism>
<dbReference type="InterPro" id="IPR011989">
    <property type="entry name" value="ARM-like"/>
</dbReference>
<reference evidence="2" key="1">
    <citation type="submission" date="2022-10" db="EMBL/GenBank/DDBJ databases">
        <title>The complete genomes of actinobacterial strains from the NBC collection.</title>
        <authorList>
            <person name="Joergensen T.S."/>
            <person name="Alvarez Arevalo M."/>
            <person name="Sterndorff E.B."/>
            <person name="Faurdal D."/>
            <person name="Vuksanovic O."/>
            <person name="Mourched A.-S."/>
            <person name="Charusanti P."/>
            <person name="Shaw S."/>
            <person name="Blin K."/>
            <person name="Weber T."/>
        </authorList>
    </citation>
    <scope>NUCLEOTIDE SEQUENCE</scope>
    <source>
        <strain evidence="2">NBC_00248</strain>
    </source>
</reference>
<dbReference type="Proteomes" id="UP001432039">
    <property type="component" value="Chromosome"/>
</dbReference>
<dbReference type="EMBL" id="CP108090">
    <property type="protein sequence ID" value="WUQ10833.1"/>
    <property type="molecule type" value="Genomic_DNA"/>
</dbReference>
<gene>
    <name evidence="2" type="ORF">OG517_04945</name>
</gene>
<accession>A0ABZ1T4M9</accession>
<name>A0ABZ1T4M9_STRVG</name>
<protein>
    <recommendedName>
        <fullName evidence="4">HEAT repeat domain-containing protein</fullName>
    </recommendedName>
</protein>
<evidence type="ECO:0000313" key="3">
    <source>
        <dbReference type="Proteomes" id="UP001432039"/>
    </source>
</evidence>
<evidence type="ECO:0000256" key="1">
    <source>
        <dbReference type="SAM" id="MobiDB-lite"/>
    </source>
</evidence>
<dbReference type="InterPro" id="IPR016024">
    <property type="entry name" value="ARM-type_fold"/>
</dbReference>
<keyword evidence="3" id="KW-1185">Reference proteome</keyword>
<evidence type="ECO:0000313" key="2">
    <source>
        <dbReference type="EMBL" id="WUQ10833.1"/>
    </source>
</evidence>
<feature type="region of interest" description="Disordered" evidence="1">
    <location>
        <begin position="134"/>
        <end position="156"/>
    </location>
</feature>
<sequence>MDGYQALTALIDSAWEELRNPDTGRRDLCLEVVSDILETGRLTQTDAERVVERLVTVALSDESYAMRESALHAVCTSSNCYELPFRVAEPLAVGVDRFEPLLLADVLSILGCTHDQAALPVVERFLRHPHPEVSGEASEAVKELRWRREPAQDKTA</sequence>
<dbReference type="RefSeq" id="WP_328960358.1">
    <property type="nucleotide sequence ID" value="NZ_CP108090.1"/>
</dbReference>
<dbReference type="Gene3D" id="1.25.10.10">
    <property type="entry name" value="Leucine-rich Repeat Variant"/>
    <property type="match status" value="1"/>
</dbReference>
<proteinExistence type="predicted"/>
<dbReference type="SUPFAM" id="SSF48371">
    <property type="entry name" value="ARM repeat"/>
    <property type="match status" value="1"/>
</dbReference>